<keyword evidence="2" id="KW-1185">Reference proteome</keyword>
<evidence type="ECO:0000313" key="2">
    <source>
        <dbReference type="Proteomes" id="UP000036951"/>
    </source>
</evidence>
<sequence length="228" mass="26782">MMRDYMEGRISKINQCNIAAHGKDSFARRIWNSVSWGSSKSPISTKLYCKSLELKEVKDKFYIRDAWAAAGLDVSQPVWRVEFSVKSDYKHFVKLDTGELVPNDLTTYDDRYKCLFRFHSFAAKYFHFKIVERKKDGTLQRKDRCKDKILFVITKDESAYKPVKLTEDTEPDRTDKLLANRLRQIFSDEHTPPNVKKACQTIMVELLQKHRMVKLDSYAYAMVLETEK</sequence>
<organism evidence="1 2">
    <name type="scientific">Xylanibacter rarus</name>
    <dbReference type="NCBI Taxonomy" id="1676614"/>
    <lineage>
        <taxon>Bacteria</taxon>
        <taxon>Pseudomonadati</taxon>
        <taxon>Bacteroidota</taxon>
        <taxon>Bacteroidia</taxon>
        <taxon>Bacteroidales</taxon>
        <taxon>Prevotellaceae</taxon>
        <taxon>Xylanibacter</taxon>
    </lineage>
</organism>
<comment type="caution">
    <text evidence="1">The sequence shown here is derived from an EMBL/GenBank/DDBJ whole genome shotgun (WGS) entry which is preliminary data.</text>
</comment>
<protein>
    <submittedName>
        <fullName evidence="1">Uncharacterized protein</fullName>
    </submittedName>
</protein>
<accession>A0A8E1UQL0</accession>
<reference evidence="1 2" key="1">
    <citation type="submission" date="2015-06" db="EMBL/GenBank/DDBJ databases">
        <title>Prevotella sp. 109, sp. nov., a novel member of the family Prevotellaceae isolated from human faeces.</title>
        <authorList>
            <person name="Shkoporov A.N."/>
            <person name="Chaplin A.V."/>
            <person name="Kafarskaia L.I."/>
            <person name="Efimov B.A."/>
        </authorList>
    </citation>
    <scope>NUCLEOTIDE SEQUENCE [LARGE SCALE GENOMIC DNA]</scope>
    <source>
        <strain evidence="1 2">109</strain>
    </source>
</reference>
<evidence type="ECO:0000313" key="1">
    <source>
        <dbReference type="EMBL" id="KOO65825.1"/>
    </source>
</evidence>
<gene>
    <name evidence="1" type="ORF">ACU52_14170</name>
</gene>
<dbReference type="EMBL" id="LFQU01000051">
    <property type="protein sequence ID" value="KOO65825.1"/>
    <property type="molecule type" value="Genomic_DNA"/>
</dbReference>
<dbReference type="AlphaFoldDB" id="A0A8E1UQL0"/>
<proteinExistence type="predicted"/>
<dbReference type="Proteomes" id="UP000036951">
    <property type="component" value="Unassembled WGS sequence"/>
</dbReference>
<name>A0A8E1UQL0_9BACT</name>